<feature type="compositionally biased region" description="Basic residues" evidence="1">
    <location>
        <begin position="100"/>
        <end position="110"/>
    </location>
</feature>
<dbReference type="EMBL" id="VSWC01000066">
    <property type="protein sequence ID" value="KAA1097356.1"/>
    <property type="molecule type" value="Genomic_DNA"/>
</dbReference>
<sequence length="127" mass="13956">MEGKLVLRAPPLNWDSKGPREVSSTKEFFNLLSNLQVDLKELSQMISEMSDLSKQSLDASSKSDCEQLQDELAQLRDGPVASGYPRGCGYPAAFSGGSHIRTRNRNRGRVSPRLSGYPSGYPRIPGL</sequence>
<dbReference type="Proteomes" id="UP000325313">
    <property type="component" value="Unassembled WGS sequence"/>
</dbReference>
<name>A0A5B0S832_PUCGR</name>
<organism evidence="3 5">
    <name type="scientific">Puccinia graminis f. sp. tritici</name>
    <dbReference type="NCBI Taxonomy" id="56615"/>
    <lineage>
        <taxon>Eukaryota</taxon>
        <taxon>Fungi</taxon>
        <taxon>Dikarya</taxon>
        <taxon>Basidiomycota</taxon>
        <taxon>Pucciniomycotina</taxon>
        <taxon>Pucciniomycetes</taxon>
        <taxon>Pucciniales</taxon>
        <taxon>Pucciniaceae</taxon>
        <taxon>Puccinia</taxon>
    </lineage>
</organism>
<comment type="caution">
    <text evidence="3">The sequence shown here is derived from an EMBL/GenBank/DDBJ whole genome shotgun (WGS) entry which is preliminary data.</text>
</comment>
<evidence type="ECO:0000256" key="1">
    <source>
        <dbReference type="SAM" id="MobiDB-lite"/>
    </source>
</evidence>
<gene>
    <name evidence="3" type="primary">STX1A_3</name>
    <name evidence="2" type="synonym">STX1A_2</name>
    <name evidence="2" type="ORF">PGT21_003857</name>
    <name evidence="3" type="ORF">PGTUg99_034812</name>
</gene>
<evidence type="ECO:0000313" key="3">
    <source>
        <dbReference type="EMBL" id="KAA1134296.1"/>
    </source>
</evidence>
<evidence type="ECO:0000313" key="4">
    <source>
        <dbReference type="Proteomes" id="UP000324748"/>
    </source>
</evidence>
<protein>
    <submittedName>
        <fullName evidence="3">Syntaxin</fullName>
    </submittedName>
</protein>
<feature type="region of interest" description="Disordered" evidence="1">
    <location>
        <begin position="1"/>
        <end position="20"/>
    </location>
</feature>
<proteinExistence type="predicted"/>
<evidence type="ECO:0000313" key="2">
    <source>
        <dbReference type="EMBL" id="KAA1097356.1"/>
    </source>
</evidence>
<dbReference type="OrthoDB" id="10255013at2759"/>
<accession>A0A5B0S832</accession>
<dbReference type="AlphaFoldDB" id="A0A5B0S832"/>
<dbReference type="Proteomes" id="UP000324748">
    <property type="component" value="Unassembled WGS sequence"/>
</dbReference>
<feature type="region of interest" description="Disordered" evidence="1">
    <location>
        <begin position="95"/>
        <end position="127"/>
    </location>
</feature>
<evidence type="ECO:0000313" key="5">
    <source>
        <dbReference type="Proteomes" id="UP000325313"/>
    </source>
</evidence>
<keyword evidence="4" id="KW-1185">Reference proteome</keyword>
<reference evidence="4 5" key="1">
    <citation type="submission" date="2019-05" db="EMBL/GenBank/DDBJ databases">
        <title>Emergence of the Ug99 lineage of the wheat stem rust pathogen through somatic hybridization.</title>
        <authorList>
            <person name="Li F."/>
            <person name="Upadhyaya N.M."/>
            <person name="Sperschneider J."/>
            <person name="Matny O."/>
            <person name="Nguyen-Phuc H."/>
            <person name="Mago R."/>
            <person name="Raley C."/>
            <person name="Miller M.E."/>
            <person name="Silverstein K.A.T."/>
            <person name="Henningsen E."/>
            <person name="Hirsch C.D."/>
            <person name="Visser B."/>
            <person name="Pretorius Z.A."/>
            <person name="Steffenson B.J."/>
            <person name="Schwessinger B."/>
            <person name="Dodds P.N."/>
            <person name="Figueroa M."/>
        </authorList>
    </citation>
    <scope>NUCLEOTIDE SEQUENCE [LARGE SCALE GENOMIC DNA]</scope>
    <source>
        <strain evidence="2">21-0</strain>
        <strain evidence="3 5">Ug99</strain>
    </source>
</reference>
<dbReference type="EMBL" id="VDEP01000069">
    <property type="protein sequence ID" value="KAA1134296.1"/>
    <property type="molecule type" value="Genomic_DNA"/>
</dbReference>